<dbReference type="SUPFAM" id="SSF52743">
    <property type="entry name" value="Subtilisin-like"/>
    <property type="match status" value="1"/>
</dbReference>
<dbReference type="InterPro" id="IPR023827">
    <property type="entry name" value="Peptidase_S8_Asp-AS"/>
</dbReference>
<dbReference type="STRING" id="1385515.GCA_000423325_00043"/>
<reference evidence="10 11" key="1">
    <citation type="submission" date="2013-08" db="EMBL/GenBank/DDBJ databases">
        <title>Genomic analysis of Lysobacter defluvii.</title>
        <authorList>
            <person name="Wang Q."/>
            <person name="Wang G."/>
        </authorList>
    </citation>
    <scope>NUCLEOTIDE SEQUENCE [LARGE SCALE GENOMIC DNA]</scope>
    <source>
        <strain evidence="10 11">IMMIB APB-9</strain>
    </source>
</reference>
<dbReference type="PROSITE" id="PS00138">
    <property type="entry name" value="SUBTILASE_SER"/>
    <property type="match status" value="1"/>
</dbReference>
<dbReference type="AlphaFoldDB" id="A0A0A0M5P2"/>
<dbReference type="InterPro" id="IPR050131">
    <property type="entry name" value="Peptidase_S8_subtilisin-like"/>
</dbReference>
<evidence type="ECO:0000256" key="5">
    <source>
        <dbReference type="ARBA" id="ARBA00022825"/>
    </source>
</evidence>
<keyword evidence="11" id="KW-1185">Reference proteome</keyword>
<dbReference type="GO" id="GO:0006508">
    <property type="term" value="P:proteolysis"/>
    <property type="evidence" value="ECO:0007669"/>
    <property type="project" value="UniProtKB-KW"/>
</dbReference>
<dbReference type="SMART" id="SM00869">
    <property type="entry name" value="Autotransporter"/>
    <property type="match status" value="1"/>
</dbReference>
<dbReference type="PANTHER" id="PTHR43806">
    <property type="entry name" value="PEPTIDASE S8"/>
    <property type="match status" value="1"/>
</dbReference>
<dbReference type="Gene3D" id="3.40.50.200">
    <property type="entry name" value="Peptidase S8/S53 domain"/>
    <property type="match status" value="1"/>
</dbReference>
<feature type="compositionally biased region" description="Pro residues" evidence="7">
    <location>
        <begin position="31"/>
        <end position="42"/>
    </location>
</feature>
<evidence type="ECO:0000313" key="11">
    <source>
        <dbReference type="Proteomes" id="UP000030003"/>
    </source>
</evidence>
<keyword evidence="4 6" id="KW-0378">Hydrolase</keyword>
<evidence type="ECO:0000256" key="1">
    <source>
        <dbReference type="ARBA" id="ARBA00011073"/>
    </source>
</evidence>
<protein>
    <submittedName>
        <fullName evidence="10">Serine protease</fullName>
    </submittedName>
</protein>
<dbReference type="InterPro" id="IPR023828">
    <property type="entry name" value="Peptidase_S8_Ser-AS"/>
</dbReference>
<evidence type="ECO:0000256" key="7">
    <source>
        <dbReference type="SAM" id="MobiDB-lite"/>
    </source>
</evidence>
<feature type="active site" description="Charge relay system" evidence="6">
    <location>
        <position position="303"/>
    </location>
</feature>
<keyword evidence="5 6" id="KW-0720">Serine protease</keyword>
<organism evidence="10 11">
    <name type="scientific">Lysobacter defluvii IMMIB APB-9 = DSM 18482</name>
    <dbReference type="NCBI Taxonomy" id="1385515"/>
    <lineage>
        <taxon>Bacteria</taxon>
        <taxon>Pseudomonadati</taxon>
        <taxon>Pseudomonadota</taxon>
        <taxon>Gammaproteobacteria</taxon>
        <taxon>Lysobacterales</taxon>
        <taxon>Lysobacteraceae</taxon>
        <taxon>Novilysobacter</taxon>
    </lineage>
</organism>
<dbReference type="CDD" id="cd04848">
    <property type="entry name" value="Peptidases_S8_Autotransporter_serine_protease_like"/>
    <property type="match status" value="1"/>
</dbReference>
<dbReference type="eggNOG" id="COG1404">
    <property type="taxonomic scope" value="Bacteria"/>
</dbReference>
<evidence type="ECO:0000256" key="6">
    <source>
        <dbReference type="PROSITE-ProRule" id="PRU01240"/>
    </source>
</evidence>
<feature type="domain" description="Autotransporter" evidence="9">
    <location>
        <begin position="652"/>
        <end position="930"/>
    </location>
</feature>
<evidence type="ECO:0000313" key="10">
    <source>
        <dbReference type="EMBL" id="KGO98333.1"/>
    </source>
</evidence>
<accession>A0A0A0M5P2</accession>
<gene>
    <name evidence="10" type="ORF">N791_03095</name>
</gene>
<dbReference type="InterPro" id="IPR005546">
    <property type="entry name" value="Autotransporte_beta"/>
</dbReference>
<dbReference type="PRINTS" id="PR00723">
    <property type="entry name" value="SUBTILISIN"/>
</dbReference>
<comment type="similarity">
    <text evidence="1 6">Belongs to the peptidase S8 family.</text>
</comment>
<dbReference type="NCBIfam" id="TIGR02601">
    <property type="entry name" value="autotrns_rpt"/>
    <property type="match status" value="1"/>
</dbReference>
<dbReference type="PROSITE" id="PS51892">
    <property type="entry name" value="SUBTILASE"/>
    <property type="match status" value="1"/>
</dbReference>
<comment type="caution">
    <text evidence="10">The sequence shown here is derived from an EMBL/GenBank/DDBJ whole genome shotgun (WGS) entry which is preliminary data.</text>
</comment>
<feature type="chain" id="PRO_5001973308" evidence="8">
    <location>
        <begin position="21"/>
        <end position="930"/>
    </location>
</feature>
<dbReference type="InterPro" id="IPR036709">
    <property type="entry name" value="Autotransporte_beta_dom_sf"/>
</dbReference>
<dbReference type="InterPro" id="IPR034061">
    <property type="entry name" value="Peptidases_S8_Autotransporter"/>
</dbReference>
<evidence type="ECO:0000259" key="9">
    <source>
        <dbReference type="PROSITE" id="PS51208"/>
    </source>
</evidence>
<dbReference type="Pfam" id="PF03797">
    <property type="entry name" value="Autotransporter"/>
    <property type="match status" value="1"/>
</dbReference>
<dbReference type="Pfam" id="PF00082">
    <property type="entry name" value="Peptidase_S8"/>
    <property type="match status" value="1"/>
</dbReference>
<dbReference type="Proteomes" id="UP000030003">
    <property type="component" value="Unassembled WGS sequence"/>
</dbReference>
<feature type="active site" description="Charge relay system" evidence="6">
    <location>
        <position position="113"/>
    </location>
</feature>
<dbReference type="SUPFAM" id="SSF103515">
    <property type="entry name" value="Autotransporter"/>
    <property type="match status" value="1"/>
</dbReference>
<keyword evidence="3 8" id="KW-0732">Signal</keyword>
<dbReference type="InterPro" id="IPR015500">
    <property type="entry name" value="Peptidase_S8_subtilisin-rel"/>
</dbReference>
<name>A0A0A0M5P2_9GAMM</name>
<sequence>MRRGRLALAVAALVALSACGGGGGGSNVRVEPPPPPDPPPTSNDPQPAVDVHLALTNAYEAQDAGFTGEGVTIGFLDSGIRRDHPMMQGRVTGSYTYLDPARNDLGTDDVLGHGTAVAQIAGGNPFGELPGGIAQGADFVSARIISDAPPDDDGSGRGNEVTDGSWLAIPHEDLMRSGARISNNSWGGLYWTGGDSVTRTFIEGMRPYVEWGGLVVFAAGNDGLDEPSDTAALPSMGAGAEVLEKGWLAVAAVKSHDVNELADYSNACGKAAAYCLVAPGGVIVSDVDDPAGDPSYWIYRGTSFAAPQVSGAAALVWEAFPYFDADMVRQSILGTALDLGEVGVDRTFGHGLLDVGAAVKGPGRLDWGQARADFNGGMSTWGNDLTGAGGITKTGSGHLDLTGENSYDGPTIVNGGVLSSLHDIPGELRIGSNGLVLLDDIGVGGAVSNSGTLALIGTNPEGTDHVIGGNYTQADGGTLAFDIGERLDVIGTATLDGDALVTGLTEGYVHSSRETFLHATEGVEGRFDGLYAADGVFLDASLGYGDTTVWLDIERLDVSATAQSLGMPTAALSAAERVEQAFRMIDRGALPGMGDGPGTAGFLEAAGALQRSATAAAAETSLSSLSGEMHGAETAFTMMAVEGGRHALESRLDRLGQGGFAGSWAERLDGERGLWSNAGLLDSRGWMMGHDLRLAPGLTVGAAVGQVDGSGRHELRRDRERNRQLDTRVYASWDSLGGTYLMGSLAHGRMDRDVHRDVLLGGERFGVRADYATTHTTLGLQAGHRFRIGGGTVTPYVGAQSLELDRDGFSESGAAGFGLSTTGSSYSADQALAGVRLDRGLWWGDTRVELTGRIEWQHTLSQSGQAVAARFTGLDAWSPIAGAGLDDEVGVLGFGVGMALPLGRLGFDVDARREFGETWAGASASWVVGF</sequence>
<dbReference type="GO" id="GO:0004252">
    <property type="term" value="F:serine-type endopeptidase activity"/>
    <property type="evidence" value="ECO:0007669"/>
    <property type="project" value="UniProtKB-UniRule"/>
</dbReference>
<dbReference type="PROSITE" id="PS00136">
    <property type="entry name" value="SUBTILASE_ASP"/>
    <property type="match status" value="1"/>
</dbReference>
<proteinExistence type="inferred from homology"/>
<dbReference type="EMBL" id="AVBH01000095">
    <property type="protein sequence ID" value="KGO98333.1"/>
    <property type="molecule type" value="Genomic_DNA"/>
</dbReference>
<dbReference type="Pfam" id="PF12951">
    <property type="entry name" value="PATR"/>
    <property type="match status" value="1"/>
</dbReference>
<dbReference type="InterPro" id="IPR013425">
    <property type="entry name" value="Autotrns_rpt"/>
</dbReference>
<feature type="region of interest" description="Disordered" evidence="7">
    <location>
        <begin position="22"/>
        <end position="46"/>
    </location>
</feature>
<dbReference type="Gene3D" id="2.40.128.130">
    <property type="entry name" value="Autotransporter beta-domain"/>
    <property type="match status" value="1"/>
</dbReference>
<dbReference type="InterPro" id="IPR000209">
    <property type="entry name" value="Peptidase_S8/S53_dom"/>
</dbReference>
<dbReference type="eggNOG" id="COG4625">
    <property type="taxonomic scope" value="Bacteria"/>
</dbReference>
<evidence type="ECO:0000256" key="3">
    <source>
        <dbReference type="ARBA" id="ARBA00022729"/>
    </source>
</evidence>
<dbReference type="PANTHER" id="PTHR43806:SF11">
    <property type="entry name" value="CEREVISIN-RELATED"/>
    <property type="match status" value="1"/>
</dbReference>
<dbReference type="PROSITE" id="PS51208">
    <property type="entry name" value="AUTOTRANSPORTER"/>
    <property type="match status" value="1"/>
</dbReference>
<feature type="signal peptide" evidence="8">
    <location>
        <begin position="1"/>
        <end position="20"/>
    </location>
</feature>
<dbReference type="InterPro" id="IPR036852">
    <property type="entry name" value="Peptidase_S8/S53_dom_sf"/>
</dbReference>
<feature type="active site" description="Charge relay system" evidence="6">
    <location>
        <position position="77"/>
    </location>
</feature>
<keyword evidence="2 6" id="KW-0645">Protease</keyword>
<dbReference type="PROSITE" id="PS51257">
    <property type="entry name" value="PROKAR_LIPOPROTEIN"/>
    <property type="match status" value="1"/>
</dbReference>
<evidence type="ECO:0000256" key="8">
    <source>
        <dbReference type="SAM" id="SignalP"/>
    </source>
</evidence>
<evidence type="ECO:0000256" key="2">
    <source>
        <dbReference type="ARBA" id="ARBA00022670"/>
    </source>
</evidence>
<evidence type="ECO:0000256" key="4">
    <source>
        <dbReference type="ARBA" id="ARBA00022801"/>
    </source>
</evidence>